<dbReference type="Pfam" id="PF00178">
    <property type="entry name" value="Ets"/>
    <property type="match status" value="1"/>
</dbReference>
<dbReference type="SUPFAM" id="SSF46785">
    <property type="entry name" value="Winged helix' DNA-binding domain"/>
    <property type="match status" value="1"/>
</dbReference>
<evidence type="ECO:0000256" key="3">
    <source>
        <dbReference type="RuleBase" id="RU004019"/>
    </source>
</evidence>
<dbReference type="PROSITE" id="PS00345">
    <property type="entry name" value="ETS_DOMAIN_1"/>
    <property type="match status" value="1"/>
</dbReference>
<accession>A0AAV8YIB5</accession>
<keyword evidence="6" id="KW-1185">Reference proteome</keyword>
<evidence type="ECO:0000256" key="2">
    <source>
        <dbReference type="ARBA" id="ARBA00023125"/>
    </source>
</evidence>
<evidence type="ECO:0000313" key="5">
    <source>
        <dbReference type="EMBL" id="KAJ8951001.1"/>
    </source>
</evidence>
<dbReference type="PROSITE" id="PS50061">
    <property type="entry name" value="ETS_DOMAIN_3"/>
    <property type="match status" value="1"/>
</dbReference>
<proteinExistence type="inferred from homology"/>
<dbReference type="PANTHER" id="PTHR11849:SF190">
    <property type="entry name" value="ETS-DOMAIN PROTEIN"/>
    <property type="match status" value="1"/>
</dbReference>
<dbReference type="EMBL" id="JAPWTK010000091">
    <property type="protein sequence ID" value="KAJ8951001.1"/>
    <property type="molecule type" value="Genomic_DNA"/>
</dbReference>
<comment type="subcellular location">
    <subcellularLocation>
        <location evidence="3">Nucleus</location>
    </subcellularLocation>
</comment>
<dbReference type="GO" id="GO:0005634">
    <property type="term" value="C:nucleus"/>
    <property type="evidence" value="ECO:0007669"/>
    <property type="project" value="UniProtKB-SubCell"/>
</dbReference>
<dbReference type="PANTHER" id="PTHR11849">
    <property type="entry name" value="ETS"/>
    <property type="match status" value="1"/>
</dbReference>
<dbReference type="InterPro" id="IPR000418">
    <property type="entry name" value="Ets_dom"/>
</dbReference>
<dbReference type="InterPro" id="IPR013761">
    <property type="entry name" value="SAM/pointed_sf"/>
</dbReference>
<dbReference type="InterPro" id="IPR046328">
    <property type="entry name" value="ETS_fam"/>
</dbReference>
<dbReference type="Gene3D" id="1.10.10.10">
    <property type="entry name" value="Winged helix-like DNA-binding domain superfamily/Winged helix DNA-binding domain"/>
    <property type="match status" value="1"/>
</dbReference>
<dbReference type="GO" id="GO:0030154">
    <property type="term" value="P:cell differentiation"/>
    <property type="evidence" value="ECO:0007669"/>
    <property type="project" value="TreeGrafter"/>
</dbReference>
<comment type="caution">
    <text evidence="5">The sequence shown here is derived from an EMBL/GenBank/DDBJ whole genome shotgun (WGS) entry which is preliminary data.</text>
</comment>
<gene>
    <name evidence="5" type="ORF">NQ318_006385</name>
</gene>
<keyword evidence="2 3" id="KW-0238">DNA-binding</keyword>
<sequence>MLDTVTLKGTRRFKSVETVKAKATEVLNQLTEADFQYCFQQWKSRMERCRNRQDEYIEGEKVATVIGLPELEEPSWRKKPMRQWSPSEVVEFIRSEIFLELSLYIDLQRFECISGYIFHSLSKEYCEILTGSTQVGQMIFNVKEKYIERKSEKLWEFLLHLLSDEKTCPEIIRWENFEEGTFKFVKNNRVARLWGSRNHNENMTYEKFTRAIRYYYKSKILLPVPGKRLVYKFGPYAKGWNSGVPYF</sequence>
<keyword evidence="3" id="KW-0539">Nucleus</keyword>
<dbReference type="AlphaFoldDB" id="A0AAV8YIB5"/>
<dbReference type="GO" id="GO:0000981">
    <property type="term" value="F:DNA-binding transcription factor activity, RNA polymerase II-specific"/>
    <property type="evidence" value="ECO:0007669"/>
    <property type="project" value="TreeGrafter"/>
</dbReference>
<evidence type="ECO:0000256" key="1">
    <source>
        <dbReference type="ARBA" id="ARBA00005562"/>
    </source>
</evidence>
<dbReference type="GO" id="GO:0043565">
    <property type="term" value="F:sequence-specific DNA binding"/>
    <property type="evidence" value="ECO:0007669"/>
    <property type="project" value="InterPro"/>
</dbReference>
<dbReference type="InterPro" id="IPR036388">
    <property type="entry name" value="WH-like_DNA-bd_sf"/>
</dbReference>
<evidence type="ECO:0000313" key="6">
    <source>
        <dbReference type="Proteomes" id="UP001162162"/>
    </source>
</evidence>
<dbReference type="PRINTS" id="PR00454">
    <property type="entry name" value="ETSDOMAIN"/>
</dbReference>
<feature type="domain" description="ETS" evidence="4">
    <location>
        <begin position="152"/>
        <end position="234"/>
    </location>
</feature>
<dbReference type="InterPro" id="IPR036390">
    <property type="entry name" value="WH_DNA-bd_sf"/>
</dbReference>
<reference evidence="5" key="1">
    <citation type="journal article" date="2023" name="Insect Mol. Biol.">
        <title>Genome sequencing provides insights into the evolution of gene families encoding plant cell wall-degrading enzymes in longhorned beetles.</title>
        <authorList>
            <person name="Shin N.R."/>
            <person name="Okamura Y."/>
            <person name="Kirsch R."/>
            <person name="Pauchet Y."/>
        </authorList>
    </citation>
    <scope>NUCLEOTIDE SEQUENCE</scope>
    <source>
        <strain evidence="5">AMC_N1</strain>
    </source>
</reference>
<dbReference type="SUPFAM" id="SSF47769">
    <property type="entry name" value="SAM/Pointed domain"/>
    <property type="match status" value="1"/>
</dbReference>
<dbReference type="SMART" id="SM00413">
    <property type="entry name" value="ETS"/>
    <property type="match status" value="1"/>
</dbReference>
<dbReference type="Proteomes" id="UP001162162">
    <property type="component" value="Unassembled WGS sequence"/>
</dbReference>
<protein>
    <recommendedName>
        <fullName evidence="4">ETS domain-containing protein</fullName>
    </recommendedName>
</protein>
<organism evidence="5 6">
    <name type="scientific">Aromia moschata</name>
    <dbReference type="NCBI Taxonomy" id="1265417"/>
    <lineage>
        <taxon>Eukaryota</taxon>
        <taxon>Metazoa</taxon>
        <taxon>Ecdysozoa</taxon>
        <taxon>Arthropoda</taxon>
        <taxon>Hexapoda</taxon>
        <taxon>Insecta</taxon>
        <taxon>Pterygota</taxon>
        <taxon>Neoptera</taxon>
        <taxon>Endopterygota</taxon>
        <taxon>Coleoptera</taxon>
        <taxon>Polyphaga</taxon>
        <taxon>Cucujiformia</taxon>
        <taxon>Chrysomeloidea</taxon>
        <taxon>Cerambycidae</taxon>
        <taxon>Cerambycinae</taxon>
        <taxon>Callichromatini</taxon>
        <taxon>Aromia</taxon>
    </lineage>
</organism>
<name>A0AAV8YIB5_9CUCU</name>
<evidence type="ECO:0000259" key="4">
    <source>
        <dbReference type="PROSITE" id="PS50061"/>
    </source>
</evidence>
<comment type="similarity">
    <text evidence="1 3">Belongs to the ETS family.</text>
</comment>